<evidence type="ECO:0000313" key="2">
    <source>
        <dbReference type="Proteomes" id="UP001162131"/>
    </source>
</evidence>
<name>A0AAU9JGN9_9CILI</name>
<evidence type="ECO:0000313" key="1">
    <source>
        <dbReference type="EMBL" id="CAG9325433.1"/>
    </source>
</evidence>
<keyword evidence="2" id="KW-1185">Reference proteome</keyword>
<dbReference type="Proteomes" id="UP001162131">
    <property type="component" value="Unassembled WGS sequence"/>
</dbReference>
<dbReference type="AlphaFoldDB" id="A0AAU9JGN9"/>
<sequence>MNCIIPKSLKKLVSEAQSSSHLNANRSRLSFVGKPYLNSLRASNLSQNKPGIYRSRTSSCVCALQALGEAISRPKSTNRKNQRSSSEKVLKPILKKEEEKCLPNERKVQLTVIFPNLCEKEIQCYLIFRNCFK</sequence>
<dbReference type="EMBL" id="CAJZBQ010000038">
    <property type="protein sequence ID" value="CAG9325433.1"/>
    <property type="molecule type" value="Genomic_DNA"/>
</dbReference>
<gene>
    <name evidence="1" type="ORF">BSTOLATCC_MIC38687</name>
</gene>
<proteinExistence type="predicted"/>
<comment type="caution">
    <text evidence="1">The sequence shown here is derived from an EMBL/GenBank/DDBJ whole genome shotgun (WGS) entry which is preliminary data.</text>
</comment>
<reference evidence="1" key="1">
    <citation type="submission" date="2021-09" db="EMBL/GenBank/DDBJ databases">
        <authorList>
            <consortium name="AG Swart"/>
            <person name="Singh M."/>
            <person name="Singh A."/>
            <person name="Seah K."/>
            <person name="Emmerich C."/>
        </authorList>
    </citation>
    <scope>NUCLEOTIDE SEQUENCE</scope>
    <source>
        <strain evidence="1">ATCC30299</strain>
    </source>
</reference>
<organism evidence="1 2">
    <name type="scientific">Blepharisma stoltei</name>
    <dbReference type="NCBI Taxonomy" id="1481888"/>
    <lineage>
        <taxon>Eukaryota</taxon>
        <taxon>Sar</taxon>
        <taxon>Alveolata</taxon>
        <taxon>Ciliophora</taxon>
        <taxon>Postciliodesmatophora</taxon>
        <taxon>Heterotrichea</taxon>
        <taxon>Heterotrichida</taxon>
        <taxon>Blepharismidae</taxon>
        <taxon>Blepharisma</taxon>
    </lineage>
</organism>
<accession>A0AAU9JGN9</accession>
<protein>
    <submittedName>
        <fullName evidence="1">Uncharacterized protein</fullName>
    </submittedName>
</protein>